<sequence>MTNSKARSEYGQMFIEQEKLITATFNNIKVASVYFRNKSELDGKTIDIFDDDLSEADRLERKKKVILIDLENGQRFRWNSDQNGIQLTSTKETKNFISKIKTSARLNPATWTEWHPIAGSLIDLETEAQKLC</sequence>
<evidence type="ECO:0000313" key="1">
    <source>
        <dbReference type="EMBL" id="PSV00670.1"/>
    </source>
</evidence>
<reference evidence="1 2" key="1">
    <citation type="submission" date="2018-01" db="EMBL/GenBank/DDBJ databases">
        <title>Whole genome sequencing of Histamine producing bacteria.</title>
        <authorList>
            <person name="Butler K."/>
        </authorList>
    </citation>
    <scope>NUCLEOTIDE SEQUENCE [LARGE SCALE GENOMIC DNA]</scope>
    <source>
        <strain evidence="1 2">FS-7.2</strain>
    </source>
</reference>
<organism evidence="1 2">
    <name type="scientific">Photobacterium kishitanii</name>
    <dbReference type="NCBI Taxonomy" id="318456"/>
    <lineage>
        <taxon>Bacteria</taxon>
        <taxon>Pseudomonadati</taxon>
        <taxon>Pseudomonadota</taxon>
        <taxon>Gammaproteobacteria</taxon>
        <taxon>Vibrionales</taxon>
        <taxon>Vibrionaceae</taxon>
        <taxon>Photobacterium</taxon>
    </lineage>
</organism>
<proteinExistence type="predicted"/>
<dbReference type="Proteomes" id="UP000241426">
    <property type="component" value="Unassembled WGS sequence"/>
</dbReference>
<gene>
    <name evidence="1" type="ORF">C9J27_05895</name>
</gene>
<evidence type="ECO:0000313" key="2">
    <source>
        <dbReference type="Proteomes" id="UP000241426"/>
    </source>
</evidence>
<comment type="caution">
    <text evidence="1">The sequence shown here is derived from an EMBL/GenBank/DDBJ whole genome shotgun (WGS) entry which is preliminary data.</text>
</comment>
<dbReference type="EMBL" id="PYNF01000003">
    <property type="protein sequence ID" value="PSV00670.1"/>
    <property type="molecule type" value="Genomic_DNA"/>
</dbReference>
<protein>
    <submittedName>
        <fullName evidence="1">Uncharacterized protein</fullName>
    </submittedName>
</protein>
<accession>A0A2T3KM01</accession>
<dbReference type="RefSeq" id="WP_107289300.1">
    <property type="nucleotide sequence ID" value="NZ_PYNF01000003.1"/>
</dbReference>
<name>A0A2T3KM01_9GAMM</name>
<dbReference type="AlphaFoldDB" id="A0A2T3KM01"/>